<proteinExistence type="predicted"/>
<gene>
    <name evidence="1" type="ORF">SAMN04489844_2618</name>
</gene>
<evidence type="ECO:0000313" key="1">
    <source>
        <dbReference type="EMBL" id="SEC60758.1"/>
    </source>
</evidence>
<protein>
    <recommendedName>
        <fullName evidence="3">Broad-specificity NMP kinase</fullName>
    </recommendedName>
</protein>
<reference evidence="2" key="1">
    <citation type="submission" date="2016-10" db="EMBL/GenBank/DDBJ databases">
        <authorList>
            <person name="Varghese N."/>
            <person name="Submissions S."/>
        </authorList>
    </citation>
    <scope>NUCLEOTIDE SEQUENCE [LARGE SCALE GENOMIC DNA]</scope>
    <source>
        <strain evidence="2">DSM 22017</strain>
    </source>
</reference>
<evidence type="ECO:0000313" key="2">
    <source>
        <dbReference type="Proteomes" id="UP000198742"/>
    </source>
</evidence>
<keyword evidence="2" id="KW-1185">Reference proteome</keyword>
<accession>A0A1H4TX30</accession>
<dbReference type="EMBL" id="FNRT01000002">
    <property type="protein sequence ID" value="SEC60758.1"/>
    <property type="molecule type" value="Genomic_DNA"/>
</dbReference>
<name>A0A1H4TX30_9ACTN</name>
<dbReference type="InterPro" id="IPR027417">
    <property type="entry name" value="P-loop_NTPase"/>
</dbReference>
<dbReference type="Proteomes" id="UP000198742">
    <property type="component" value="Unassembled WGS sequence"/>
</dbReference>
<dbReference type="RefSeq" id="WP_090969493.1">
    <property type="nucleotide sequence ID" value="NZ_FNRT01000002.1"/>
</dbReference>
<organism evidence="1 2">
    <name type="scientific">Nocardioides exalbidus</name>
    <dbReference type="NCBI Taxonomy" id="402596"/>
    <lineage>
        <taxon>Bacteria</taxon>
        <taxon>Bacillati</taxon>
        <taxon>Actinomycetota</taxon>
        <taxon>Actinomycetes</taxon>
        <taxon>Propionibacteriales</taxon>
        <taxon>Nocardioidaceae</taxon>
        <taxon>Nocardioides</taxon>
    </lineage>
</organism>
<dbReference type="STRING" id="402596.SAMN04489844_2618"/>
<dbReference type="AlphaFoldDB" id="A0A1H4TX30"/>
<evidence type="ECO:0008006" key="3">
    <source>
        <dbReference type="Google" id="ProtNLM"/>
    </source>
</evidence>
<sequence length="166" mass="17759">MGRWNFLVEGASGTGKTSVCHELRRRGHDAVNGDTDLAVRLSPDLAPTTAAEIHGNHGWDATLVRARAADTSARLTFFCGGSRNAASFLDVFDSVFVLEVDRATLVRRLDQRADDDWGSTPEQRELVLRLHAAGDDVPPGTAIDATAPLADVVDALLAAAEAIARR</sequence>
<dbReference type="OrthoDB" id="5019413at2"/>
<dbReference type="Gene3D" id="3.40.50.300">
    <property type="entry name" value="P-loop containing nucleotide triphosphate hydrolases"/>
    <property type="match status" value="1"/>
</dbReference>
<dbReference type="SUPFAM" id="SSF52540">
    <property type="entry name" value="P-loop containing nucleoside triphosphate hydrolases"/>
    <property type="match status" value="1"/>
</dbReference>